<dbReference type="AGR" id="RGD:1562024"/>
<dbReference type="RefSeq" id="XP_063132755.1">
    <property type="nucleotide sequence ID" value="XM_063276685.1"/>
</dbReference>
<dbReference type="EMBL" id="BC158639">
    <property type="protein sequence ID" value="AAI58640.1"/>
    <property type="molecule type" value="mRNA"/>
</dbReference>
<dbReference type="PaxDb" id="10116-ENSRNOP00000060041"/>
<dbReference type="OMA" id="FVHYYRT"/>
<dbReference type="Bgee" id="ENSRNOG00000042749">
    <property type="expression patterns" value="Expressed in testis and 3 other cell types or tissues"/>
</dbReference>
<evidence type="ECO:0000313" key="1">
    <source>
        <dbReference type="EMBL" id="AAI58640.1"/>
    </source>
</evidence>
<reference evidence="1" key="1">
    <citation type="journal article" date="2004" name="Genome Res.">
        <title>The status, quality, and expansion of the NIH full-length cDNA project: the Mammalian Gene Collection (MGC).</title>
        <authorList>
            <consortium name="The MGC Project Team"/>
            <person name="Gerhard D.S."/>
            <person name="Wagner L."/>
            <person name="Feingold E.A."/>
            <person name="Shenmen C.M."/>
            <person name="Grouse L.H."/>
            <person name="Schuler G."/>
            <person name="Klein S.L."/>
            <person name="Old S."/>
            <person name="Rasooly R."/>
            <person name="Good P."/>
            <person name="Guyer M."/>
            <person name="Peck A.M."/>
            <person name="Derge J.G."/>
            <person name="Lipman D."/>
            <person name="Collins F.S."/>
            <person name="Jang W."/>
            <person name="Sherry S."/>
            <person name="Feolo M."/>
            <person name="Misquitta L."/>
            <person name="Lee E."/>
            <person name="Rotmistrovsky K."/>
            <person name="Greenhut S.F."/>
            <person name="Schaefer C.F."/>
            <person name="Buetow K."/>
            <person name="Bonner T.I."/>
            <person name="Haussler D."/>
            <person name="Kent J."/>
            <person name="Kiekhaus M."/>
            <person name="Furey T."/>
            <person name="Brent M."/>
            <person name="Prange C."/>
            <person name="Schreiber K."/>
            <person name="Shapiro N."/>
            <person name="Bhat N.K."/>
            <person name="Hopkins R.F."/>
            <person name="Hsie F."/>
            <person name="Driscoll T."/>
            <person name="Soares M.B."/>
            <person name="Casavant T.L."/>
            <person name="Scheetz T.E."/>
            <person name="Brown-stein M.J."/>
            <person name="Usdin T.B."/>
            <person name="Toshiyuki S."/>
            <person name="Carninci P."/>
            <person name="Piao Y."/>
            <person name="Dudekula D.B."/>
            <person name="Ko M.S."/>
            <person name="Kawakami K."/>
            <person name="Suzuki Y."/>
            <person name="Sugano S."/>
            <person name="Gruber C.E."/>
            <person name="Smith M.R."/>
            <person name="Simmons B."/>
            <person name="Moore T."/>
            <person name="Waterman R."/>
            <person name="Johnson S.L."/>
            <person name="Ruan Y."/>
            <person name="Wei C.L."/>
            <person name="Mathavan S."/>
            <person name="Gunaratne P.H."/>
            <person name="Wu J."/>
            <person name="Garcia A.M."/>
            <person name="Hulyk S.W."/>
            <person name="Fuh E."/>
            <person name="Yuan Y."/>
            <person name="Sneed A."/>
            <person name="Kowis C."/>
            <person name="Hodgson A."/>
            <person name="Muzny D.M."/>
            <person name="McPherson J."/>
            <person name="Gibbs R.A."/>
            <person name="Fahey J."/>
            <person name="Helton E."/>
            <person name="Ketteman M."/>
            <person name="Madan A."/>
            <person name="Rodrigues S."/>
            <person name="Sanchez A."/>
            <person name="Whiting M."/>
            <person name="Madari A."/>
            <person name="Young A.C."/>
            <person name="Wetherby K.D."/>
            <person name="Granite S.J."/>
            <person name="Kwong P.N."/>
            <person name="Brinkley C.P."/>
            <person name="Pearson R.L."/>
            <person name="Bouffard G.G."/>
            <person name="Blakesly R.W."/>
            <person name="Green E.D."/>
            <person name="Dickson M.C."/>
            <person name="Rodriguez A.C."/>
            <person name="Grimwood J."/>
            <person name="Schmutz J."/>
            <person name="Myers R.M."/>
            <person name="Butterfield Y.S."/>
            <person name="Griffith M."/>
            <person name="Griffith O.L."/>
            <person name="Krzywinski M.I."/>
            <person name="Liao N."/>
            <person name="Morin R."/>
            <person name="Morrin R."/>
            <person name="Palmquist D."/>
            <person name="Petrescu A.S."/>
            <person name="Skalska U."/>
            <person name="Smailus D.E."/>
            <person name="Stott J.M."/>
            <person name="Schnerch A."/>
            <person name="Schein J.E."/>
            <person name="Jones S.J."/>
            <person name="Holt R.A."/>
            <person name="Baross A."/>
            <person name="Marra M.A."/>
            <person name="Clifton S."/>
            <person name="Makowski K.A."/>
            <person name="Bosak S."/>
            <person name="Malek J."/>
        </authorList>
    </citation>
    <scope>NUCLEOTIDE SEQUENCE [LARGE SCALE MRNA]</scope>
    <source>
        <tissue evidence="1">Testis</tissue>
    </source>
</reference>
<dbReference type="CTD" id="498699"/>
<keyword evidence="3" id="KW-1185">Reference proteome</keyword>
<dbReference type="GeneTree" id="ENSGT00560000078590"/>
<dbReference type="RGD" id="1562024">
    <property type="gene designation" value="Gm3045l"/>
</dbReference>
<protein>
    <submittedName>
        <fullName evidence="2">Predicted gene 3045 like</fullName>
    </submittedName>
    <submittedName>
        <fullName evidence="1">RGD1562024 protein</fullName>
    </submittedName>
</protein>
<evidence type="ECO:0000313" key="2">
    <source>
        <dbReference type="Ensembl" id="ENSRNOP00000060041.1"/>
    </source>
</evidence>
<evidence type="ECO:0000313" key="3">
    <source>
        <dbReference type="Proteomes" id="UP000002494"/>
    </source>
</evidence>
<dbReference type="Ensembl" id="ENSRNOT00000065217.3">
    <property type="protein sequence ID" value="ENSRNOP00000060041.1"/>
    <property type="gene ID" value="ENSRNOG00000042749.3"/>
</dbReference>
<dbReference type="eggNOG" id="ENOG502T8XF">
    <property type="taxonomic scope" value="Eukaryota"/>
</dbReference>
<organism evidence="1">
    <name type="scientific">Rattus norvegicus</name>
    <name type="common">Rat</name>
    <dbReference type="NCBI Taxonomy" id="10116"/>
    <lineage>
        <taxon>Eukaryota</taxon>
        <taxon>Metazoa</taxon>
        <taxon>Chordata</taxon>
        <taxon>Craniata</taxon>
        <taxon>Vertebrata</taxon>
        <taxon>Euteleostomi</taxon>
        <taxon>Mammalia</taxon>
        <taxon>Eutheria</taxon>
        <taxon>Euarchontoglires</taxon>
        <taxon>Glires</taxon>
        <taxon>Rodentia</taxon>
        <taxon>Myomorpha</taxon>
        <taxon>Muroidea</taxon>
        <taxon>Muridae</taxon>
        <taxon>Murinae</taxon>
        <taxon>Rattus</taxon>
    </lineage>
</organism>
<proteinExistence type="evidence at transcript level"/>
<dbReference type="Proteomes" id="UP000002494">
    <property type="component" value="Chromosome 17"/>
</dbReference>
<dbReference type="KEGG" id="rno:498699"/>
<dbReference type="GeneID" id="498699"/>
<dbReference type="HOGENOM" id="CLU_1137675_0_0_1"/>
<name>B0BN08_RAT</name>
<dbReference type="RefSeq" id="XP_038951920.1">
    <property type="nucleotide sequence ID" value="XM_039095992.2"/>
</dbReference>
<gene>
    <name evidence="2 4" type="primary">Gm3045l</name>
    <name evidence="1" type="synonym">RGD1562024</name>
</gene>
<accession>B0BN08</accession>
<evidence type="ECO:0000313" key="4">
    <source>
        <dbReference type="RGD" id="1562024"/>
    </source>
</evidence>
<dbReference type="AlphaFoldDB" id="B0BN08"/>
<dbReference type="OrthoDB" id="9219412at2759"/>
<reference evidence="2" key="3">
    <citation type="submission" date="2025-05" db="UniProtKB">
        <authorList>
            <consortium name="Ensembl"/>
        </authorList>
    </citation>
    <scope>IDENTIFICATION</scope>
    <source>
        <strain evidence="2">Brown Norway</strain>
    </source>
</reference>
<sequence length="213" mass="22711">MQKIQKAEPSALISPSLLLGEDLECLYQQLRDTSLQDREPLGSPSLSFCTYEQPTAFEELAQQAAVGPGPEAGWSGQGGLFFEDSAPPSGFFPYYRSQEEHLPSATVPQGCCWCLASRDLFPGSETQDGCHKVTARDGCLSPLAGPDLISGFSPSPACCCCLEGLACDDSQDAALARHPVLGASGFVPYYRSPEERLDTSPVLPSSVLGSSRE</sequence>
<dbReference type="RefSeq" id="XP_038951919.1">
    <property type="nucleotide sequence ID" value="XM_039095991.2"/>
</dbReference>
<dbReference type="UCSC" id="RGD:1562024">
    <property type="organism name" value="rat"/>
</dbReference>
<dbReference type="RefSeq" id="NP_001107260.1">
    <property type="nucleotide sequence ID" value="NM_001113788.2"/>
</dbReference>
<reference evidence="2 3" key="2">
    <citation type="journal article" date="2004" name="Nature">
        <title>Genome sequence of the Brown Norway rat yields insights into mammalian evolution.</title>
        <authorList>
            <consortium name="Rat Genome Sequencing Project Consortium"/>
            <person name="Gibbs R.A."/>
            <person name="Weinstock G.M."/>
            <person name="Metzker M.L."/>
            <person name="Muzny D.M."/>
            <person name="Sodergren E.J."/>
            <person name="Scherer S."/>
            <person name="Scott G."/>
            <person name="Steffen D."/>
            <person name="Worley K.C."/>
            <person name="Burch P.E."/>
            <person name="Okwuonu G."/>
            <person name="Hines S."/>
            <person name="Lewis L."/>
            <person name="Deramo C."/>
            <person name="Delgado O."/>
            <person name="Dugan-Rocha S."/>
            <person name="Miner G."/>
            <person name="Morgan M."/>
            <person name="Hawes A."/>
            <person name="Gill R."/>
            <person name="Holt R.A."/>
            <person name="Adams M.D."/>
            <person name="Amanatides P.G."/>
            <person name="Baden-Tillson H."/>
            <person name="Barnstead M."/>
            <person name="Chin S."/>
            <person name="Evans C.A."/>
            <person name="Ferriera S."/>
            <person name="Fosler C."/>
            <person name="Glodek A."/>
            <person name="Gu Z."/>
            <person name="Jennings D."/>
            <person name="Kraft C.L."/>
            <person name="Nguyen T."/>
            <person name="Pfannkoch C.M."/>
            <person name="Sitter C."/>
            <person name="Sutton G.G."/>
            <person name="Venter J.C."/>
            <person name="Woodage T."/>
            <person name="Smith D."/>
            <person name="Lee H.-M."/>
            <person name="Gustafson E."/>
            <person name="Cahill P."/>
            <person name="Kana A."/>
            <person name="Doucette-Stamm L."/>
            <person name="Weinstock K."/>
            <person name="Fechtel K."/>
            <person name="Weiss R.B."/>
            <person name="Dunn D.M."/>
            <person name="Green E.D."/>
            <person name="Blakesley R.W."/>
            <person name="Bouffard G.G."/>
            <person name="De Jong P.J."/>
            <person name="Osoegawa K."/>
            <person name="Zhu B."/>
            <person name="Marra M."/>
            <person name="Schein J."/>
            <person name="Bosdet I."/>
            <person name="Fjell C."/>
            <person name="Jones S."/>
            <person name="Krzywinski M."/>
            <person name="Mathewson C."/>
            <person name="Siddiqui A."/>
            <person name="Wye N."/>
            <person name="McPherson J."/>
            <person name="Zhao S."/>
            <person name="Fraser C.M."/>
            <person name="Shetty J."/>
            <person name="Shatsman S."/>
            <person name="Geer K."/>
            <person name="Chen Y."/>
            <person name="Abramzon S."/>
            <person name="Nierman W.C."/>
            <person name="Havlak P.H."/>
            <person name="Chen R."/>
            <person name="Durbin K.J."/>
            <person name="Egan A."/>
            <person name="Ren Y."/>
            <person name="Song X.-Z."/>
            <person name="Li B."/>
            <person name="Liu Y."/>
            <person name="Qin X."/>
            <person name="Cawley S."/>
            <person name="Cooney A.J."/>
            <person name="D'Souza L.M."/>
            <person name="Martin K."/>
            <person name="Wu J.Q."/>
            <person name="Gonzalez-Garay M.L."/>
            <person name="Jackson A.R."/>
            <person name="Kalafus K.J."/>
            <person name="McLeod M.P."/>
            <person name="Milosavljevic A."/>
            <person name="Virk D."/>
            <person name="Volkov A."/>
            <person name="Wheeler D.A."/>
            <person name="Zhang Z."/>
            <person name="Bailey J.A."/>
            <person name="Eichler E.E."/>
            <person name="Tuzun E."/>
            <person name="Birney E."/>
            <person name="Mongin E."/>
            <person name="Ureta-Vidal A."/>
            <person name="Woodwark C."/>
            <person name="Zdobnov E."/>
            <person name="Bork P."/>
            <person name="Suyama M."/>
            <person name="Torrents D."/>
            <person name="Alexandersson M."/>
            <person name="Trask B.J."/>
            <person name="Young J.M."/>
            <person name="Huang H."/>
            <person name="Wang H."/>
            <person name="Xing H."/>
            <person name="Daniels S."/>
            <person name="Gietzen D."/>
            <person name="Schmidt J."/>
            <person name="Stevens K."/>
            <person name="Vitt U."/>
            <person name="Wingrove J."/>
            <person name="Camara F."/>
            <person name="Mar Alba M."/>
            <person name="Abril J.F."/>
            <person name="Guigo R."/>
            <person name="Smit A."/>
            <person name="Dubchak I."/>
            <person name="Rubin E.M."/>
            <person name="Couronne O."/>
            <person name="Poliakov A."/>
            <person name="Huebner N."/>
            <person name="Ganten D."/>
            <person name="Goesele C."/>
            <person name="Hummel O."/>
            <person name="Kreitler T."/>
            <person name="Lee Y.-A."/>
            <person name="Monti J."/>
            <person name="Schulz H."/>
            <person name="Zimdahl H."/>
            <person name="Himmelbauer H."/>
            <person name="Lehrach H."/>
            <person name="Jacob H.J."/>
            <person name="Bromberg S."/>
            <person name="Gullings-Handley J."/>
            <person name="Jensen-Seaman M.I."/>
            <person name="Kwitek A.E."/>
            <person name="Lazar J."/>
            <person name="Pasko D."/>
            <person name="Tonellato P.J."/>
            <person name="Twigger S."/>
            <person name="Ponting C.P."/>
            <person name="Duarte J.M."/>
            <person name="Rice S."/>
            <person name="Goodstadt L."/>
            <person name="Beatson S.A."/>
            <person name="Emes R.D."/>
            <person name="Winter E.E."/>
            <person name="Webber C."/>
            <person name="Brandt P."/>
            <person name="Nyakatura G."/>
            <person name="Adetobi M."/>
            <person name="Chiaromonte F."/>
            <person name="Elnitski L."/>
            <person name="Eswara P."/>
            <person name="Hardison R.C."/>
            <person name="Hou M."/>
            <person name="Kolbe D."/>
            <person name="Makova K."/>
            <person name="Miller W."/>
            <person name="Nekrutenko A."/>
            <person name="Riemer C."/>
            <person name="Schwartz S."/>
            <person name="Taylor J."/>
            <person name="Yang S."/>
            <person name="Zhang Y."/>
            <person name="Lindpaintner K."/>
            <person name="Andrews T.D."/>
            <person name="Caccamo M."/>
            <person name="Clamp M."/>
            <person name="Clarke L."/>
            <person name="Curwen V."/>
            <person name="Durbin R.M."/>
            <person name="Eyras E."/>
            <person name="Searle S.M."/>
            <person name="Cooper G.M."/>
            <person name="Batzoglou S."/>
            <person name="Brudno M."/>
            <person name="Sidow A."/>
            <person name="Stone E.A."/>
            <person name="Payseur B.A."/>
            <person name="Bourque G."/>
            <person name="Lopez-Otin C."/>
            <person name="Puente X.S."/>
            <person name="Chakrabarti K."/>
            <person name="Chatterji S."/>
            <person name="Dewey C."/>
            <person name="Pachter L."/>
            <person name="Bray N."/>
            <person name="Yap V.B."/>
            <person name="Caspi A."/>
            <person name="Tesler G."/>
            <person name="Pevzner P.A."/>
            <person name="Haussler D."/>
            <person name="Roskin K.M."/>
            <person name="Baertsch R."/>
            <person name="Clawson H."/>
            <person name="Furey T.S."/>
            <person name="Hinrichs A.S."/>
            <person name="Karolchik D."/>
            <person name="Kent W.J."/>
            <person name="Rosenbloom K.R."/>
            <person name="Trumbower H."/>
            <person name="Weirauch M."/>
            <person name="Cooper D.N."/>
            <person name="Stenson P.D."/>
            <person name="Ma B."/>
            <person name="Brent M."/>
            <person name="Arumugam M."/>
            <person name="Shteynberg D."/>
            <person name="Copley R.R."/>
            <person name="Taylor M.S."/>
            <person name="Riethman H."/>
            <person name="Mudunuri U."/>
            <person name="Peterson J."/>
            <person name="Guyer M."/>
            <person name="Felsenfeld A."/>
            <person name="Old S."/>
            <person name="Mockrin S."/>
            <person name="Collins F.S."/>
        </authorList>
    </citation>
    <scope>NUCLEOTIDE SEQUENCE [LARGE SCALE GENOMIC DNA]</scope>
    <source>
        <strain evidence="2 3">Brown Norway</strain>
    </source>
</reference>